<keyword evidence="1 9" id="KW-1003">Cell membrane</keyword>
<comment type="similarity">
    <text evidence="9">Belongs to the GTP-binding SRP family. FtsY subfamily.</text>
</comment>
<keyword evidence="6 9" id="KW-0472">Membrane</keyword>
<comment type="function">
    <text evidence="9">Involved in targeting and insertion of nascent membrane proteins into the cytoplasmic membrane. Acts as a receptor for the complex formed by the signal recognition particle (SRP) and the ribosome-nascent chain (RNC).</text>
</comment>
<dbReference type="OrthoDB" id="9804720at2"/>
<dbReference type="GO" id="GO:0006614">
    <property type="term" value="P:SRP-dependent cotranslational protein targeting to membrane"/>
    <property type="evidence" value="ECO:0007669"/>
    <property type="project" value="InterPro"/>
</dbReference>
<evidence type="ECO:0000256" key="7">
    <source>
        <dbReference type="ARBA" id="ARBA00023170"/>
    </source>
</evidence>
<dbReference type="Proteomes" id="UP000317648">
    <property type="component" value="Chromosome"/>
</dbReference>
<dbReference type="Gene3D" id="3.40.50.300">
    <property type="entry name" value="P-loop containing nucleotide triphosphate hydrolases"/>
    <property type="match status" value="1"/>
</dbReference>
<feature type="binding site" evidence="9">
    <location>
        <begin position="102"/>
        <end position="109"/>
    </location>
    <ligand>
        <name>GTP</name>
        <dbReference type="ChEBI" id="CHEBI:37565"/>
    </ligand>
</feature>
<dbReference type="EMBL" id="CP036433">
    <property type="protein sequence ID" value="QDU94268.1"/>
    <property type="molecule type" value="Genomic_DNA"/>
</dbReference>
<sequence>MGIFNRIKQILVTDVRDLFKQEGRLVDDDFLRDLFAILVKTDMGAGPARKIRDRIGTDFRARKVHMPDILKVIREQISEIMDQPEEPIKFVENGPTVIMVVGVNGSGKTTSIAKLTNLFVKSGKSVVLGAADTFRAAAVEQLSIWSERLGVEIVKGEHGADPASVAFRAVAKAIETNADICIVDTAGRLQTQVNLMRELEKIRRVMTRQIPEAPHEVLLVLDATAGQNGLSQAQGFSEAAGCTGIVLTKLDGSAKGGVAIPIREQFKLPVKYVGLGEKAEDMVLFNVHDYVEALLSEDK</sequence>
<proteinExistence type="inferred from homology"/>
<dbReference type="InterPro" id="IPR000897">
    <property type="entry name" value="SRP54_GTPase_dom"/>
</dbReference>
<gene>
    <name evidence="9 11" type="primary">ftsY</name>
    <name evidence="11" type="ORF">Pla8534_20570</name>
</gene>
<evidence type="ECO:0000313" key="11">
    <source>
        <dbReference type="EMBL" id="QDU94268.1"/>
    </source>
</evidence>
<evidence type="ECO:0000256" key="8">
    <source>
        <dbReference type="ARBA" id="ARBA00048027"/>
    </source>
</evidence>
<evidence type="ECO:0000256" key="2">
    <source>
        <dbReference type="ARBA" id="ARBA00022490"/>
    </source>
</evidence>
<dbReference type="SMART" id="SM00382">
    <property type="entry name" value="AAA"/>
    <property type="match status" value="1"/>
</dbReference>
<dbReference type="HAMAP" id="MF_00920">
    <property type="entry name" value="FtsY"/>
    <property type="match status" value="1"/>
</dbReference>
<dbReference type="InterPro" id="IPR003593">
    <property type="entry name" value="AAA+_ATPase"/>
</dbReference>
<evidence type="ECO:0000256" key="6">
    <source>
        <dbReference type="ARBA" id="ARBA00023136"/>
    </source>
</evidence>
<dbReference type="GO" id="GO:0005737">
    <property type="term" value="C:cytoplasm"/>
    <property type="evidence" value="ECO:0007669"/>
    <property type="project" value="UniProtKB-SubCell"/>
</dbReference>
<dbReference type="InterPro" id="IPR042101">
    <property type="entry name" value="SRP54_N_sf"/>
</dbReference>
<dbReference type="SMART" id="SM00963">
    <property type="entry name" value="SRP54_N"/>
    <property type="match status" value="1"/>
</dbReference>
<dbReference type="EC" id="3.6.5.4" evidence="9"/>
<dbReference type="PANTHER" id="PTHR43134">
    <property type="entry name" value="SIGNAL RECOGNITION PARTICLE RECEPTOR SUBUNIT ALPHA"/>
    <property type="match status" value="1"/>
</dbReference>
<dbReference type="GO" id="GO:0005525">
    <property type="term" value="F:GTP binding"/>
    <property type="evidence" value="ECO:0007669"/>
    <property type="project" value="UniProtKB-UniRule"/>
</dbReference>
<dbReference type="SUPFAM" id="SSF47364">
    <property type="entry name" value="Domain of the SRP/SRP receptor G-proteins"/>
    <property type="match status" value="1"/>
</dbReference>
<dbReference type="NCBIfam" id="TIGR00064">
    <property type="entry name" value="ftsY"/>
    <property type="match status" value="1"/>
</dbReference>
<keyword evidence="3 9" id="KW-0547">Nucleotide-binding</keyword>
<dbReference type="CDD" id="cd17874">
    <property type="entry name" value="FtsY"/>
    <property type="match status" value="1"/>
</dbReference>
<dbReference type="PROSITE" id="PS00300">
    <property type="entry name" value="SRP54"/>
    <property type="match status" value="1"/>
</dbReference>
<dbReference type="PANTHER" id="PTHR43134:SF1">
    <property type="entry name" value="SIGNAL RECOGNITION PARTICLE RECEPTOR SUBUNIT ALPHA"/>
    <property type="match status" value="1"/>
</dbReference>
<comment type="subunit">
    <text evidence="9">Part of the signal recognition particle protein translocation system, which is composed of SRP and FtsY.</text>
</comment>
<evidence type="ECO:0000256" key="5">
    <source>
        <dbReference type="ARBA" id="ARBA00023134"/>
    </source>
</evidence>
<feature type="binding site" evidence="9">
    <location>
        <begin position="248"/>
        <end position="251"/>
    </location>
    <ligand>
        <name>GTP</name>
        <dbReference type="ChEBI" id="CHEBI:37565"/>
    </ligand>
</feature>
<evidence type="ECO:0000256" key="1">
    <source>
        <dbReference type="ARBA" id="ARBA00022475"/>
    </source>
</evidence>
<dbReference type="SUPFAM" id="SSF52540">
    <property type="entry name" value="P-loop containing nucleoside triphosphate hydrolases"/>
    <property type="match status" value="1"/>
</dbReference>
<dbReference type="InterPro" id="IPR013822">
    <property type="entry name" value="Signal_recog_particl_SRP54_hlx"/>
</dbReference>
<dbReference type="GO" id="GO:0003924">
    <property type="term" value="F:GTPase activity"/>
    <property type="evidence" value="ECO:0007669"/>
    <property type="project" value="UniProtKB-UniRule"/>
</dbReference>
<evidence type="ECO:0000256" key="3">
    <source>
        <dbReference type="ARBA" id="ARBA00022741"/>
    </source>
</evidence>
<dbReference type="AlphaFoldDB" id="A0A518DR01"/>
<accession>A0A518DR01</accession>
<reference evidence="11 12" key="1">
    <citation type="submission" date="2019-02" db="EMBL/GenBank/DDBJ databases">
        <title>Deep-cultivation of Planctomycetes and their phenomic and genomic characterization uncovers novel biology.</title>
        <authorList>
            <person name="Wiegand S."/>
            <person name="Jogler M."/>
            <person name="Boedeker C."/>
            <person name="Pinto D."/>
            <person name="Vollmers J."/>
            <person name="Rivas-Marin E."/>
            <person name="Kohn T."/>
            <person name="Peeters S.H."/>
            <person name="Heuer A."/>
            <person name="Rast P."/>
            <person name="Oberbeckmann S."/>
            <person name="Bunk B."/>
            <person name="Jeske O."/>
            <person name="Meyerdierks A."/>
            <person name="Storesund J.E."/>
            <person name="Kallscheuer N."/>
            <person name="Luecker S."/>
            <person name="Lage O.M."/>
            <person name="Pohl T."/>
            <person name="Merkel B.J."/>
            <person name="Hornburger P."/>
            <person name="Mueller R.-W."/>
            <person name="Bruemmer F."/>
            <person name="Labrenz M."/>
            <person name="Spormann A.M."/>
            <person name="Op den Camp H."/>
            <person name="Overmann J."/>
            <person name="Amann R."/>
            <person name="Jetten M.S.M."/>
            <person name="Mascher T."/>
            <person name="Medema M.H."/>
            <person name="Devos D.P."/>
            <person name="Kaster A.-K."/>
            <person name="Ovreas L."/>
            <person name="Rohde M."/>
            <person name="Galperin M.Y."/>
            <person name="Jogler C."/>
        </authorList>
    </citation>
    <scope>NUCLEOTIDE SEQUENCE [LARGE SCALE GENOMIC DNA]</scope>
    <source>
        <strain evidence="11 12">Pla85_3_4</strain>
    </source>
</reference>
<keyword evidence="5 9" id="KW-0342">GTP-binding</keyword>
<comment type="catalytic activity">
    <reaction evidence="8 9">
        <text>GTP + H2O = GDP + phosphate + H(+)</text>
        <dbReference type="Rhea" id="RHEA:19669"/>
        <dbReference type="ChEBI" id="CHEBI:15377"/>
        <dbReference type="ChEBI" id="CHEBI:15378"/>
        <dbReference type="ChEBI" id="CHEBI:37565"/>
        <dbReference type="ChEBI" id="CHEBI:43474"/>
        <dbReference type="ChEBI" id="CHEBI:58189"/>
        <dbReference type="EC" id="3.6.5.4"/>
    </reaction>
</comment>
<dbReference type="FunFam" id="3.40.50.300:FF:000053">
    <property type="entry name" value="Signal recognition particle receptor FtsY"/>
    <property type="match status" value="1"/>
</dbReference>
<dbReference type="InterPro" id="IPR004390">
    <property type="entry name" value="SR_rcpt_FtsY"/>
</dbReference>
<keyword evidence="7 9" id="KW-0675">Receptor</keyword>
<comment type="subcellular location">
    <subcellularLocation>
        <location evidence="9">Cell membrane</location>
        <topology evidence="9">Peripheral membrane protein</topology>
        <orientation evidence="9">Cytoplasmic side</orientation>
    </subcellularLocation>
    <subcellularLocation>
        <location evidence="9">Cytoplasm</location>
    </subcellularLocation>
</comment>
<keyword evidence="2 9" id="KW-0963">Cytoplasm</keyword>
<evidence type="ECO:0000256" key="4">
    <source>
        <dbReference type="ARBA" id="ARBA00022801"/>
    </source>
</evidence>
<evidence type="ECO:0000313" key="12">
    <source>
        <dbReference type="Proteomes" id="UP000317648"/>
    </source>
</evidence>
<dbReference type="RefSeq" id="WP_145052388.1">
    <property type="nucleotide sequence ID" value="NZ_CP036433.1"/>
</dbReference>
<feature type="domain" description="SRP54-type proteins GTP-binding" evidence="10">
    <location>
        <begin position="269"/>
        <end position="282"/>
    </location>
</feature>
<dbReference type="GO" id="GO:0005047">
    <property type="term" value="F:signal recognition particle binding"/>
    <property type="evidence" value="ECO:0007669"/>
    <property type="project" value="TreeGrafter"/>
</dbReference>
<feature type="binding site" evidence="9">
    <location>
        <begin position="184"/>
        <end position="188"/>
    </location>
    <ligand>
        <name>GTP</name>
        <dbReference type="ChEBI" id="CHEBI:37565"/>
    </ligand>
</feature>
<dbReference type="Pfam" id="PF00448">
    <property type="entry name" value="SRP54"/>
    <property type="match status" value="1"/>
</dbReference>
<name>A0A518DR01_9BACT</name>
<evidence type="ECO:0000259" key="10">
    <source>
        <dbReference type="PROSITE" id="PS00300"/>
    </source>
</evidence>
<dbReference type="InterPro" id="IPR027417">
    <property type="entry name" value="P-loop_NTPase"/>
</dbReference>
<protein>
    <recommendedName>
        <fullName evidence="9">Signal recognition particle receptor FtsY</fullName>
        <shortName evidence="9">SRP receptor</shortName>
        <ecNumber evidence="9">3.6.5.4</ecNumber>
    </recommendedName>
</protein>
<organism evidence="11 12">
    <name type="scientific">Lignipirellula cremea</name>
    <dbReference type="NCBI Taxonomy" id="2528010"/>
    <lineage>
        <taxon>Bacteria</taxon>
        <taxon>Pseudomonadati</taxon>
        <taxon>Planctomycetota</taxon>
        <taxon>Planctomycetia</taxon>
        <taxon>Pirellulales</taxon>
        <taxon>Pirellulaceae</taxon>
        <taxon>Lignipirellula</taxon>
    </lineage>
</organism>
<dbReference type="SMART" id="SM00962">
    <property type="entry name" value="SRP54"/>
    <property type="match status" value="1"/>
</dbReference>
<keyword evidence="12" id="KW-1185">Reference proteome</keyword>
<evidence type="ECO:0000256" key="9">
    <source>
        <dbReference type="HAMAP-Rule" id="MF_00920"/>
    </source>
</evidence>
<dbReference type="KEGG" id="lcre:Pla8534_20570"/>
<dbReference type="GO" id="GO:0005886">
    <property type="term" value="C:plasma membrane"/>
    <property type="evidence" value="ECO:0007669"/>
    <property type="project" value="UniProtKB-SubCell"/>
</dbReference>
<keyword evidence="4 9" id="KW-0378">Hydrolase</keyword>
<dbReference type="Gene3D" id="1.20.120.140">
    <property type="entry name" value="Signal recognition particle SRP54, nucleotide-binding domain"/>
    <property type="match status" value="1"/>
</dbReference>
<dbReference type="InterPro" id="IPR036225">
    <property type="entry name" value="SRP/SRP_N"/>
</dbReference>